<feature type="coiled-coil region" evidence="1">
    <location>
        <begin position="96"/>
        <end position="123"/>
    </location>
</feature>
<dbReference type="PROSITE" id="PS51257">
    <property type="entry name" value="PROKAR_LIPOPROTEIN"/>
    <property type="match status" value="1"/>
</dbReference>
<dbReference type="HOGENOM" id="CLU_155255_0_0_5"/>
<evidence type="ECO:0000256" key="1">
    <source>
        <dbReference type="SAM" id="Coils"/>
    </source>
</evidence>
<dbReference type="AlphaFoldDB" id="Q2CDM9"/>
<gene>
    <name evidence="3" type="ORF">OG2516_09488</name>
</gene>
<dbReference type="RefSeq" id="WP_007255419.1">
    <property type="nucleotide sequence ID" value="NZ_CH724107.1"/>
</dbReference>
<dbReference type="eggNOG" id="ENOG50313F2">
    <property type="taxonomic scope" value="Bacteria"/>
</dbReference>
<feature type="chain" id="PRO_5004206877" description="Excinuclease ABC subunit B" evidence="2">
    <location>
        <begin position="20"/>
        <end position="129"/>
    </location>
</feature>
<name>Q2CDM9_OCEGH</name>
<evidence type="ECO:0008006" key="5">
    <source>
        <dbReference type="Google" id="ProtNLM"/>
    </source>
</evidence>
<dbReference type="OrthoDB" id="7875456at2"/>
<keyword evidence="1" id="KW-0175">Coiled coil</keyword>
<dbReference type="Proteomes" id="UP000003635">
    <property type="component" value="Unassembled WGS sequence"/>
</dbReference>
<dbReference type="STRING" id="314256.OG2516_09488"/>
<sequence length="129" mass="14729">MTHLPKLLLLLPLALAACATPLQRCVSSANSELRTLTALANEARGNLQRGYAVEEYQELRESRRFCEVTNAEGETVRTFCRQTEVVDRERAQAIDLDAERVKLRQLESRIAREQDRARQAEQVCLARYP</sequence>
<feature type="signal peptide" evidence="2">
    <location>
        <begin position="1"/>
        <end position="19"/>
    </location>
</feature>
<keyword evidence="4" id="KW-1185">Reference proteome</keyword>
<dbReference type="EMBL" id="AAOT01000022">
    <property type="protein sequence ID" value="EAR50821.1"/>
    <property type="molecule type" value="Genomic_DNA"/>
</dbReference>
<evidence type="ECO:0000256" key="2">
    <source>
        <dbReference type="SAM" id="SignalP"/>
    </source>
</evidence>
<reference evidence="3 4" key="1">
    <citation type="journal article" date="2010" name="J. Bacteriol.">
        <title>Genome sequences of Oceanicola granulosus HTCC2516(T) and Oceanicola batsensis HTCC2597(TDelta).</title>
        <authorList>
            <person name="Thrash J.C."/>
            <person name="Cho J.C."/>
            <person name="Vergin K.L."/>
            <person name="Giovannoni S.J."/>
        </authorList>
    </citation>
    <scope>NUCLEOTIDE SEQUENCE [LARGE SCALE GENOMIC DNA]</scope>
    <source>
        <strain evidence="4">ATCC BAA-861 / DSM 15982 / KCTC 12143 / HTCC2516</strain>
    </source>
</reference>
<evidence type="ECO:0000313" key="3">
    <source>
        <dbReference type="EMBL" id="EAR50821.1"/>
    </source>
</evidence>
<proteinExistence type="predicted"/>
<protein>
    <recommendedName>
        <fullName evidence="5">Excinuclease ABC subunit B</fullName>
    </recommendedName>
</protein>
<organism evidence="3 4">
    <name type="scientific">Oceanicola granulosus (strain ATCC BAA-861 / DSM 15982 / KCTC 12143 / HTCC2516)</name>
    <dbReference type="NCBI Taxonomy" id="314256"/>
    <lineage>
        <taxon>Bacteria</taxon>
        <taxon>Pseudomonadati</taxon>
        <taxon>Pseudomonadota</taxon>
        <taxon>Alphaproteobacteria</taxon>
        <taxon>Rhodobacterales</taxon>
        <taxon>Roseobacteraceae</taxon>
        <taxon>Oceanicola</taxon>
    </lineage>
</organism>
<comment type="caution">
    <text evidence="3">The sequence shown here is derived from an EMBL/GenBank/DDBJ whole genome shotgun (WGS) entry which is preliminary data.</text>
</comment>
<accession>Q2CDM9</accession>
<keyword evidence="2" id="KW-0732">Signal</keyword>
<evidence type="ECO:0000313" key="4">
    <source>
        <dbReference type="Proteomes" id="UP000003635"/>
    </source>
</evidence>